<keyword evidence="4" id="KW-1015">Disulfide bond</keyword>
<dbReference type="OrthoDB" id="9988549at2759"/>
<comment type="caution">
    <text evidence="6">The sequence shown here is derived from an EMBL/GenBank/DDBJ whole genome shotgun (WGS) entry which is preliminary data.</text>
</comment>
<dbReference type="Gene3D" id="3.30.30.100">
    <property type="match status" value="1"/>
</dbReference>
<dbReference type="Pfam" id="PF14865">
    <property type="entry name" value="Macin"/>
    <property type="match status" value="1"/>
</dbReference>
<comment type="similarity">
    <text evidence="2">Belongs to the macin family.</text>
</comment>
<dbReference type="AlphaFoldDB" id="A0A8S4A4X8"/>
<feature type="signal peptide" evidence="5">
    <location>
        <begin position="1"/>
        <end position="27"/>
    </location>
</feature>
<accession>A0A8S4A4X8</accession>
<evidence type="ECO:0000256" key="2">
    <source>
        <dbReference type="ARBA" id="ARBA00010366"/>
    </source>
</evidence>
<evidence type="ECO:0000256" key="1">
    <source>
        <dbReference type="ARBA" id="ARBA00004613"/>
    </source>
</evidence>
<evidence type="ECO:0000256" key="4">
    <source>
        <dbReference type="ARBA" id="ARBA00023157"/>
    </source>
</evidence>
<evidence type="ECO:0000313" key="7">
    <source>
        <dbReference type="Proteomes" id="UP000678393"/>
    </source>
</evidence>
<gene>
    <name evidence="6" type="ORF">CUNI_LOCUS21842</name>
</gene>
<proteinExistence type="inferred from homology"/>
<protein>
    <submittedName>
        <fullName evidence="6">Uncharacterized protein</fullName>
    </submittedName>
</protein>
<dbReference type="EMBL" id="CAJHNH020008513">
    <property type="protein sequence ID" value="CAG5136284.1"/>
    <property type="molecule type" value="Genomic_DNA"/>
</dbReference>
<dbReference type="InterPro" id="IPR038456">
    <property type="entry name" value="Macin_sf"/>
</dbReference>
<keyword evidence="7" id="KW-1185">Reference proteome</keyword>
<feature type="chain" id="PRO_5035798659" evidence="5">
    <location>
        <begin position="28"/>
        <end position="88"/>
    </location>
</feature>
<keyword evidence="3" id="KW-0964">Secreted</keyword>
<evidence type="ECO:0000256" key="3">
    <source>
        <dbReference type="ARBA" id="ARBA00022525"/>
    </source>
</evidence>
<keyword evidence="5" id="KW-0732">Signal</keyword>
<comment type="subcellular location">
    <subcellularLocation>
        <location evidence="1">Secreted</location>
    </subcellularLocation>
</comment>
<dbReference type="InterPro" id="IPR036574">
    <property type="entry name" value="Scorpion_toxin-like_sf"/>
</dbReference>
<dbReference type="GO" id="GO:0005576">
    <property type="term" value="C:extracellular region"/>
    <property type="evidence" value="ECO:0007669"/>
    <property type="project" value="UniProtKB-SubCell"/>
</dbReference>
<reference evidence="6" key="1">
    <citation type="submission" date="2021-04" db="EMBL/GenBank/DDBJ databases">
        <authorList>
            <consortium name="Molecular Ecology Group"/>
        </authorList>
    </citation>
    <scope>NUCLEOTIDE SEQUENCE</scope>
</reference>
<evidence type="ECO:0000313" key="6">
    <source>
        <dbReference type="EMBL" id="CAG5136284.1"/>
    </source>
</evidence>
<dbReference type="GO" id="GO:0006952">
    <property type="term" value="P:defense response"/>
    <property type="evidence" value="ECO:0007669"/>
    <property type="project" value="InterPro"/>
</dbReference>
<dbReference type="SUPFAM" id="SSF57095">
    <property type="entry name" value="Scorpion toxin-like"/>
    <property type="match status" value="1"/>
</dbReference>
<dbReference type="Proteomes" id="UP000678393">
    <property type="component" value="Unassembled WGS sequence"/>
</dbReference>
<organism evidence="6 7">
    <name type="scientific">Candidula unifasciata</name>
    <dbReference type="NCBI Taxonomy" id="100452"/>
    <lineage>
        <taxon>Eukaryota</taxon>
        <taxon>Metazoa</taxon>
        <taxon>Spiralia</taxon>
        <taxon>Lophotrochozoa</taxon>
        <taxon>Mollusca</taxon>
        <taxon>Gastropoda</taxon>
        <taxon>Heterobranchia</taxon>
        <taxon>Euthyneura</taxon>
        <taxon>Panpulmonata</taxon>
        <taxon>Eupulmonata</taxon>
        <taxon>Stylommatophora</taxon>
        <taxon>Helicina</taxon>
        <taxon>Helicoidea</taxon>
        <taxon>Geomitridae</taxon>
        <taxon>Candidula</taxon>
    </lineage>
</organism>
<name>A0A8S4A4X8_9EUPU</name>
<dbReference type="InterPro" id="IPR029230">
    <property type="entry name" value="Macin"/>
</dbReference>
<evidence type="ECO:0000256" key="5">
    <source>
        <dbReference type="SAM" id="SignalP"/>
    </source>
</evidence>
<sequence length="88" mass="9708">MTSTRTLSVCLVALILTALTLTPGADAGVIKDCYNDWSRCSRWSSPLTGILWKNCDKRCKQLGKRSGKCVRVRARCPVSKTVLQCQCS</sequence>